<evidence type="ECO:0000256" key="3">
    <source>
        <dbReference type="ARBA" id="ARBA00022989"/>
    </source>
</evidence>
<evidence type="ECO:0000256" key="2">
    <source>
        <dbReference type="ARBA" id="ARBA00022692"/>
    </source>
</evidence>
<sequence>MPFSDVLMLPFKRFFNPPLLNTPVSTIKWPNIYFSTIVVFASFFVITGGFIYCFVNQMPMIGYRRNENGQIVSSWIDPNGLSSQYLAEGMIASMMYSCGAGSYIAAFYLMTKKGHFTGIDDALCIYAYSCPFWPILSFFVFHQKIPSYFPRYTV</sequence>
<keyword evidence="2 5" id="KW-0812">Transmembrane</keyword>
<evidence type="ECO:0000256" key="5">
    <source>
        <dbReference type="SAM" id="Phobius"/>
    </source>
</evidence>
<keyword evidence="4 5" id="KW-0472">Membrane</keyword>
<evidence type="ECO:0000256" key="4">
    <source>
        <dbReference type="ARBA" id="ARBA00023136"/>
    </source>
</evidence>
<organism evidence="6 7">
    <name type="scientific">Tritrichomonas musculus</name>
    <dbReference type="NCBI Taxonomy" id="1915356"/>
    <lineage>
        <taxon>Eukaryota</taxon>
        <taxon>Metamonada</taxon>
        <taxon>Parabasalia</taxon>
        <taxon>Tritrichomonadida</taxon>
        <taxon>Tritrichomonadidae</taxon>
        <taxon>Tritrichomonas</taxon>
    </lineage>
</organism>
<name>A0ABR2JTB2_9EUKA</name>
<dbReference type="Pfam" id="PF04756">
    <property type="entry name" value="OST3_OST6"/>
    <property type="match status" value="1"/>
</dbReference>
<evidence type="ECO:0000313" key="7">
    <source>
        <dbReference type="Proteomes" id="UP001470230"/>
    </source>
</evidence>
<evidence type="ECO:0000313" key="6">
    <source>
        <dbReference type="EMBL" id="KAK8881979.1"/>
    </source>
</evidence>
<gene>
    <name evidence="6" type="ORF">M9Y10_044618</name>
</gene>
<keyword evidence="7" id="KW-1185">Reference proteome</keyword>
<comment type="caution">
    <text evidence="6">The sequence shown here is derived from an EMBL/GenBank/DDBJ whole genome shotgun (WGS) entry which is preliminary data.</text>
</comment>
<feature type="transmembrane region" description="Helical" evidence="5">
    <location>
        <begin position="32"/>
        <end position="55"/>
    </location>
</feature>
<reference evidence="6 7" key="1">
    <citation type="submission" date="2024-04" db="EMBL/GenBank/DDBJ databases">
        <title>Tritrichomonas musculus Genome.</title>
        <authorList>
            <person name="Alves-Ferreira E."/>
            <person name="Grigg M."/>
            <person name="Lorenzi H."/>
            <person name="Galac M."/>
        </authorList>
    </citation>
    <scope>NUCLEOTIDE SEQUENCE [LARGE SCALE GENOMIC DNA]</scope>
    <source>
        <strain evidence="6 7">EAF2021</strain>
    </source>
</reference>
<proteinExistence type="predicted"/>
<dbReference type="InterPro" id="IPR021149">
    <property type="entry name" value="OligosaccharylTrfase_OST3/OST6"/>
</dbReference>
<dbReference type="EMBL" id="JAPFFF010000009">
    <property type="protein sequence ID" value="KAK8881979.1"/>
    <property type="molecule type" value="Genomic_DNA"/>
</dbReference>
<dbReference type="Proteomes" id="UP001470230">
    <property type="component" value="Unassembled WGS sequence"/>
</dbReference>
<protein>
    <submittedName>
        <fullName evidence="6">Uncharacterized protein</fullName>
    </submittedName>
</protein>
<evidence type="ECO:0000256" key="1">
    <source>
        <dbReference type="ARBA" id="ARBA00004141"/>
    </source>
</evidence>
<feature type="transmembrane region" description="Helical" evidence="5">
    <location>
        <begin position="91"/>
        <end position="111"/>
    </location>
</feature>
<comment type="subcellular location">
    <subcellularLocation>
        <location evidence="1">Membrane</location>
        <topology evidence="1">Multi-pass membrane protein</topology>
    </subcellularLocation>
</comment>
<feature type="transmembrane region" description="Helical" evidence="5">
    <location>
        <begin position="123"/>
        <end position="141"/>
    </location>
</feature>
<accession>A0ABR2JTB2</accession>
<keyword evidence="3 5" id="KW-1133">Transmembrane helix</keyword>